<dbReference type="RefSeq" id="WP_155169438.1">
    <property type="nucleotide sequence ID" value="NZ_BAAAFL010000012.1"/>
</dbReference>
<dbReference type="Gene3D" id="2.30.30.40">
    <property type="entry name" value="SH3 Domains"/>
    <property type="match status" value="1"/>
</dbReference>
<dbReference type="InterPro" id="IPR003646">
    <property type="entry name" value="SH3-like_bac-type"/>
</dbReference>
<feature type="signal peptide" evidence="1">
    <location>
        <begin position="1"/>
        <end position="22"/>
    </location>
</feature>
<protein>
    <submittedName>
        <fullName evidence="3">SH3 domain-containing protein</fullName>
    </submittedName>
</protein>
<feature type="chain" id="PRO_5045184784" evidence="1">
    <location>
        <begin position="23"/>
        <end position="251"/>
    </location>
</feature>
<keyword evidence="1" id="KW-0732">Signal</keyword>
<organism evidence="3 4">
    <name type="scientific">Fulvivirga kasyanovii</name>
    <dbReference type="NCBI Taxonomy" id="396812"/>
    <lineage>
        <taxon>Bacteria</taxon>
        <taxon>Pseudomonadati</taxon>
        <taxon>Bacteroidota</taxon>
        <taxon>Cytophagia</taxon>
        <taxon>Cytophagales</taxon>
        <taxon>Fulvivirgaceae</taxon>
        <taxon>Fulvivirga</taxon>
    </lineage>
</organism>
<evidence type="ECO:0000259" key="2">
    <source>
        <dbReference type="PROSITE" id="PS51781"/>
    </source>
</evidence>
<reference evidence="3 4" key="1">
    <citation type="submission" date="2019-02" db="EMBL/GenBank/DDBJ databases">
        <authorList>
            <person name="Goldberg S.R."/>
            <person name="Haltli B.A."/>
            <person name="Correa H."/>
            <person name="Russell K.G."/>
        </authorList>
    </citation>
    <scope>NUCLEOTIDE SEQUENCE [LARGE SCALE GENOMIC DNA]</scope>
    <source>
        <strain evidence="3 4">JCM 16186</strain>
    </source>
</reference>
<dbReference type="SMART" id="SM00287">
    <property type="entry name" value="SH3b"/>
    <property type="match status" value="1"/>
</dbReference>
<keyword evidence="4" id="KW-1185">Reference proteome</keyword>
<sequence length="251" mass="29198">MKITRKLLLLLIVAGTFNFAMASDLLYVSAKDGINLREEASTKSQVLKKIPYGMGVQNKHAEQVKDTINNINGQWIKISYGGYTGFVFDAYLSRLPLPVYELDTLSECYPYVNIIENYLFKAFSIDPNDKYNVPREEYTIINPEYGEKASGYVDIEVNEYLQLRNIRHYEGYGHFLILRKLTLREERTLINALLARCNLELYEYASDGKEVCYMQFSELHDTVLYLHRRDGEFKIQRLEDGSLLFGYNIFV</sequence>
<feature type="domain" description="SH3b" evidence="2">
    <location>
        <begin position="23"/>
        <end position="96"/>
    </location>
</feature>
<gene>
    <name evidence="3" type="ORF">E1163_03305</name>
</gene>
<dbReference type="PROSITE" id="PS51781">
    <property type="entry name" value="SH3B"/>
    <property type="match status" value="1"/>
</dbReference>
<proteinExistence type="predicted"/>
<evidence type="ECO:0000256" key="1">
    <source>
        <dbReference type="SAM" id="SignalP"/>
    </source>
</evidence>
<dbReference type="Proteomes" id="UP000798808">
    <property type="component" value="Unassembled WGS sequence"/>
</dbReference>
<comment type="caution">
    <text evidence="3">The sequence shown here is derived from an EMBL/GenBank/DDBJ whole genome shotgun (WGS) entry which is preliminary data.</text>
</comment>
<dbReference type="EMBL" id="SMLW01000339">
    <property type="protein sequence ID" value="MTI23967.1"/>
    <property type="molecule type" value="Genomic_DNA"/>
</dbReference>
<dbReference type="Pfam" id="PF08239">
    <property type="entry name" value="SH3_3"/>
    <property type="match status" value="1"/>
</dbReference>
<name>A0ABW9RJB3_9BACT</name>
<accession>A0ABW9RJB3</accession>
<evidence type="ECO:0000313" key="3">
    <source>
        <dbReference type="EMBL" id="MTI23967.1"/>
    </source>
</evidence>
<evidence type="ECO:0000313" key="4">
    <source>
        <dbReference type="Proteomes" id="UP000798808"/>
    </source>
</evidence>